<gene>
    <name evidence="2" type="ORF">KHLLAP_LOCUS10323</name>
</gene>
<sequence>MTETSLVPDNGQGQQIVYPGRLRYRDSDLTACNTRLRDCIRQSQPGSDSEEDTWGSHVSLAVDGSFQFAALSLANPLSFHQAIGERNTTPMTNYPAHNSCQIAQKTHTHVSQSSVKQSAASRKQRKNRARTSRKPEVPHPFSQSPMSATDSPVIVDPGMAHPQPPIWGFHSSAPKVAHFAAPPVATPAAPPVSHFSDPSVYPFTAPPVFHSQQFMAPAPVSHFSGSSVYTSTAPPVFHPQQSMPPPPTYSHPAPPLRYLQQPVPRMPYVPMLVQPIGNVFMNATIAGAAPPVPQTAKHAHYGTLHAGTLHAPRPLTLLNSAPPPSVQTVTDSARVKRKKRQLEKMRNA</sequence>
<reference evidence="2" key="1">
    <citation type="submission" date="2023-10" db="EMBL/GenBank/DDBJ databases">
        <authorList>
            <person name="Hackl T."/>
        </authorList>
    </citation>
    <scope>NUCLEOTIDE SEQUENCE</scope>
</reference>
<dbReference type="Proteomes" id="UP001295740">
    <property type="component" value="Unassembled WGS sequence"/>
</dbReference>
<evidence type="ECO:0000256" key="1">
    <source>
        <dbReference type="SAM" id="MobiDB-lite"/>
    </source>
</evidence>
<accession>A0AAI8VRQ7</accession>
<organism evidence="2 3">
    <name type="scientific">Anthostomella pinea</name>
    <dbReference type="NCBI Taxonomy" id="933095"/>
    <lineage>
        <taxon>Eukaryota</taxon>
        <taxon>Fungi</taxon>
        <taxon>Dikarya</taxon>
        <taxon>Ascomycota</taxon>
        <taxon>Pezizomycotina</taxon>
        <taxon>Sordariomycetes</taxon>
        <taxon>Xylariomycetidae</taxon>
        <taxon>Xylariales</taxon>
        <taxon>Xylariaceae</taxon>
        <taxon>Anthostomella</taxon>
    </lineage>
</organism>
<evidence type="ECO:0000313" key="3">
    <source>
        <dbReference type="Proteomes" id="UP001295740"/>
    </source>
</evidence>
<feature type="region of interest" description="Disordered" evidence="1">
    <location>
        <begin position="319"/>
        <end position="348"/>
    </location>
</feature>
<name>A0AAI8VRQ7_9PEZI</name>
<proteinExistence type="predicted"/>
<evidence type="ECO:0000313" key="2">
    <source>
        <dbReference type="EMBL" id="CAJ2509855.1"/>
    </source>
</evidence>
<feature type="compositionally biased region" description="Low complexity" evidence="1">
    <location>
        <begin position="110"/>
        <end position="121"/>
    </location>
</feature>
<feature type="compositionally biased region" description="Basic residues" evidence="1">
    <location>
        <begin position="122"/>
        <end position="132"/>
    </location>
</feature>
<comment type="caution">
    <text evidence="2">The sequence shown here is derived from an EMBL/GenBank/DDBJ whole genome shotgun (WGS) entry which is preliminary data.</text>
</comment>
<dbReference type="AlphaFoldDB" id="A0AAI8VRQ7"/>
<protein>
    <submittedName>
        <fullName evidence="2">Uu.00g057550.m01.CDS01</fullName>
    </submittedName>
</protein>
<dbReference type="EMBL" id="CAUWAG010000013">
    <property type="protein sequence ID" value="CAJ2509855.1"/>
    <property type="molecule type" value="Genomic_DNA"/>
</dbReference>
<feature type="region of interest" description="Disordered" evidence="1">
    <location>
        <begin position="104"/>
        <end position="148"/>
    </location>
</feature>
<keyword evidence="3" id="KW-1185">Reference proteome</keyword>